<sequence>MKIYTNANCKNEVSRVKMLYIYALAAANIGAAARIFDIIFSETTYICMALIILSIIISAIILARRSEYRPLFVFSIFAITIIAQKIAYSAQADVGFNIIGGLDIALCLQFIVFCALRVYPQIILKSIYIASASYVIIYIFSTFAITAIPTKELADVSGVMGADSARETRVVLATSFAVFVVYYAISQLRQKVSLFHIISATLGIAALALSHSRVAQGLFVATLILFIPSSFIRKTASVASALVFIAVFLVACIGIIDYRFNPFIELSHDDSAWARANEYTAAIRILGEHPLTGAGLGSSTTLEYQMYINSGALFFPNDLGALGIWIALGLPGLVIFFACTYLCFFWWHHFNVSEPLKSVLFSVGIMNGLYGIIAPTIFMASGRVFLAFFIFLYLEHLSRRRAARHSAVPVNVGSSLNSRVNKKPFVSAS</sequence>
<comment type="subcellular location">
    <subcellularLocation>
        <location evidence="1">Membrane</location>
        <topology evidence="1">Multi-pass membrane protein</topology>
    </subcellularLocation>
</comment>
<proteinExistence type="predicted"/>
<name>A0A212Q1J3_RHOAC</name>
<feature type="transmembrane region" description="Helical" evidence="5">
    <location>
        <begin position="43"/>
        <end position="63"/>
    </location>
</feature>
<accession>A0A212Q1J3</accession>
<feature type="transmembrane region" description="Helical" evidence="5">
    <location>
        <begin position="20"/>
        <end position="37"/>
    </location>
</feature>
<protein>
    <submittedName>
        <fullName evidence="7">O-Antigen ligase</fullName>
    </submittedName>
</protein>
<evidence type="ECO:0000256" key="1">
    <source>
        <dbReference type="ARBA" id="ARBA00004141"/>
    </source>
</evidence>
<evidence type="ECO:0000259" key="6">
    <source>
        <dbReference type="Pfam" id="PF04932"/>
    </source>
</evidence>
<evidence type="ECO:0000313" key="7">
    <source>
        <dbReference type="EMBL" id="SNB53143.1"/>
    </source>
</evidence>
<dbReference type="AlphaFoldDB" id="A0A212Q1J3"/>
<dbReference type="Proteomes" id="UP000198418">
    <property type="component" value="Unassembled WGS sequence"/>
</dbReference>
<evidence type="ECO:0000256" key="2">
    <source>
        <dbReference type="ARBA" id="ARBA00022692"/>
    </source>
</evidence>
<organism evidence="7 8">
    <name type="scientific">Rhodoblastus acidophilus</name>
    <name type="common">Rhodopseudomonas acidophila</name>
    <dbReference type="NCBI Taxonomy" id="1074"/>
    <lineage>
        <taxon>Bacteria</taxon>
        <taxon>Pseudomonadati</taxon>
        <taxon>Pseudomonadota</taxon>
        <taxon>Alphaproteobacteria</taxon>
        <taxon>Hyphomicrobiales</taxon>
        <taxon>Rhodoblastaceae</taxon>
        <taxon>Rhodoblastus</taxon>
    </lineage>
</organism>
<feature type="transmembrane region" description="Helical" evidence="5">
    <location>
        <begin position="168"/>
        <end position="185"/>
    </location>
</feature>
<dbReference type="RefSeq" id="WP_088518811.1">
    <property type="nucleotide sequence ID" value="NZ_FYDG01000001.1"/>
</dbReference>
<gene>
    <name evidence="7" type="ORF">SAMN06265338_101319</name>
</gene>
<feature type="domain" description="O-antigen ligase-related" evidence="6">
    <location>
        <begin position="200"/>
        <end position="337"/>
    </location>
</feature>
<feature type="transmembrane region" description="Helical" evidence="5">
    <location>
        <begin position="239"/>
        <end position="258"/>
    </location>
</feature>
<feature type="transmembrane region" description="Helical" evidence="5">
    <location>
        <begin position="197"/>
        <end position="227"/>
    </location>
</feature>
<keyword evidence="7" id="KW-0436">Ligase</keyword>
<evidence type="ECO:0000256" key="3">
    <source>
        <dbReference type="ARBA" id="ARBA00022989"/>
    </source>
</evidence>
<feature type="transmembrane region" description="Helical" evidence="5">
    <location>
        <begin position="322"/>
        <end position="348"/>
    </location>
</feature>
<feature type="transmembrane region" description="Helical" evidence="5">
    <location>
        <begin position="368"/>
        <end position="394"/>
    </location>
</feature>
<keyword evidence="2 5" id="KW-0812">Transmembrane</keyword>
<feature type="transmembrane region" description="Helical" evidence="5">
    <location>
        <begin position="94"/>
        <end position="116"/>
    </location>
</feature>
<keyword evidence="3 5" id="KW-1133">Transmembrane helix</keyword>
<dbReference type="InterPro" id="IPR007016">
    <property type="entry name" value="O-antigen_ligase-rel_domated"/>
</dbReference>
<reference evidence="8" key="1">
    <citation type="submission" date="2017-06" db="EMBL/GenBank/DDBJ databases">
        <authorList>
            <person name="Varghese N."/>
            <person name="Submissions S."/>
        </authorList>
    </citation>
    <scope>NUCLEOTIDE SEQUENCE [LARGE SCALE GENOMIC DNA]</scope>
    <source>
        <strain evidence="8">DSM 137</strain>
    </source>
</reference>
<evidence type="ECO:0000256" key="4">
    <source>
        <dbReference type="ARBA" id="ARBA00023136"/>
    </source>
</evidence>
<keyword evidence="4 5" id="KW-0472">Membrane</keyword>
<feature type="transmembrane region" description="Helical" evidence="5">
    <location>
        <begin position="128"/>
        <end position="148"/>
    </location>
</feature>
<keyword evidence="8" id="KW-1185">Reference proteome</keyword>
<dbReference type="GO" id="GO:0016020">
    <property type="term" value="C:membrane"/>
    <property type="evidence" value="ECO:0007669"/>
    <property type="project" value="UniProtKB-SubCell"/>
</dbReference>
<dbReference type="GO" id="GO:0016874">
    <property type="term" value="F:ligase activity"/>
    <property type="evidence" value="ECO:0007669"/>
    <property type="project" value="UniProtKB-KW"/>
</dbReference>
<evidence type="ECO:0000313" key="8">
    <source>
        <dbReference type="Proteomes" id="UP000198418"/>
    </source>
</evidence>
<feature type="transmembrane region" description="Helical" evidence="5">
    <location>
        <begin position="70"/>
        <end position="88"/>
    </location>
</feature>
<evidence type="ECO:0000256" key="5">
    <source>
        <dbReference type="SAM" id="Phobius"/>
    </source>
</evidence>
<dbReference type="Pfam" id="PF04932">
    <property type="entry name" value="Wzy_C"/>
    <property type="match status" value="1"/>
</dbReference>
<dbReference type="EMBL" id="FYDG01000001">
    <property type="protein sequence ID" value="SNB53143.1"/>
    <property type="molecule type" value="Genomic_DNA"/>
</dbReference>